<dbReference type="Gene3D" id="3.40.50.2300">
    <property type="match status" value="1"/>
</dbReference>
<dbReference type="InterPro" id="IPR001789">
    <property type="entry name" value="Sig_transdc_resp-reg_receiver"/>
</dbReference>
<dbReference type="EC" id="2.7.13.3" evidence="2"/>
<dbReference type="Pfam" id="PF02518">
    <property type="entry name" value="HATPase_c"/>
    <property type="match status" value="1"/>
</dbReference>
<dbReference type="InterPro" id="IPR003661">
    <property type="entry name" value="HisK_dim/P_dom"/>
</dbReference>
<evidence type="ECO:0000256" key="6">
    <source>
        <dbReference type="SAM" id="Phobius"/>
    </source>
</evidence>
<keyword evidence="6" id="KW-1133">Transmembrane helix</keyword>
<keyword evidence="6" id="KW-0472">Membrane</keyword>
<dbReference type="InterPro" id="IPR036097">
    <property type="entry name" value="HisK_dim/P_sf"/>
</dbReference>
<dbReference type="InterPro" id="IPR003594">
    <property type="entry name" value="HATPase_dom"/>
</dbReference>
<dbReference type="SMART" id="SM00388">
    <property type="entry name" value="HisKA"/>
    <property type="match status" value="1"/>
</dbReference>
<evidence type="ECO:0000256" key="5">
    <source>
        <dbReference type="PROSITE-ProRule" id="PRU00169"/>
    </source>
</evidence>
<dbReference type="PRINTS" id="PR00344">
    <property type="entry name" value="BCTRLSENSOR"/>
</dbReference>
<dbReference type="InterPro" id="IPR011006">
    <property type="entry name" value="CheY-like_superfamily"/>
</dbReference>
<keyword evidence="10" id="KW-1185">Reference proteome</keyword>
<comment type="catalytic activity">
    <reaction evidence="1">
        <text>ATP + protein L-histidine = ADP + protein N-phospho-L-histidine.</text>
        <dbReference type="EC" id="2.7.13.3"/>
    </reaction>
</comment>
<feature type="domain" description="Histidine kinase" evidence="7">
    <location>
        <begin position="345"/>
        <end position="568"/>
    </location>
</feature>
<protein>
    <recommendedName>
        <fullName evidence="2">histidine kinase</fullName>
        <ecNumber evidence="2">2.7.13.3</ecNumber>
    </recommendedName>
</protein>
<comment type="caution">
    <text evidence="9">The sequence shown here is derived from an EMBL/GenBank/DDBJ whole genome shotgun (WGS) entry which is preliminary data.</text>
</comment>
<dbReference type="CDD" id="cd16922">
    <property type="entry name" value="HATPase_EvgS-ArcB-TorS-like"/>
    <property type="match status" value="1"/>
</dbReference>
<feature type="transmembrane region" description="Helical" evidence="6">
    <location>
        <begin position="303"/>
        <end position="323"/>
    </location>
</feature>
<evidence type="ECO:0000256" key="4">
    <source>
        <dbReference type="ARBA" id="ARBA00023012"/>
    </source>
</evidence>
<dbReference type="CDD" id="cd00082">
    <property type="entry name" value="HisKA"/>
    <property type="match status" value="1"/>
</dbReference>
<evidence type="ECO:0000256" key="2">
    <source>
        <dbReference type="ARBA" id="ARBA00012438"/>
    </source>
</evidence>
<keyword evidence="6" id="KW-0812">Transmembrane</keyword>
<dbReference type="OrthoDB" id="9810730at2"/>
<dbReference type="PANTHER" id="PTHR45339">
    <property type="entry name" value="HYBRID SIGNAL TRANSDUCTION HISTIDINE KINASE J"/>
    <property type="match status" value="1"/>
</dbReference>
<dbReference type="CDD" id="cd17546">
    <property type="entry name" value="REC_hyHK_CKI1_RcsC-like"/>
    <property type="match status" value="1"/>
</dbReference>
<keyword evidence="4" id="KW-0902">Two-component regulatory system</keyword>
<dbReference type="Pfam" id="PF00512">
    <property type="entry name" value="HisKA"/>
    <property type="match status" value="1"/>
</dbReference>
<gene>
    <name evidence="9" type="ORF">D4A39_01840</name>
</gene>
<accession>A0A418Y260</accession>
<dbReference type="SUPFAM" id="SSF52172">
    <property type="entry name" value="CheY-like"/>
    <property type="match status" value="1"/>
</dbReference>
<feature type="domain" description="Response regulatory" evidence="8">
    <location>
        <begin position="707"/>
        <end position="829"/>
    </location>
</feature>
<dbReference type="InterPro" id="IPR004358">
    <property type="entry name" value="Sig_transdc_His_kin-like_C"/>
</dbReference>
<evidence type="ECO:0000256" key="3">
    <source>
        <dbReference type="ARBA" id="ARBA00022553"/>
    </source>
</evidence>
<organism evidence="9 10">
    <name type="scientific">Alcanivorax profundi</name>
    <dbReference type="NCBI Taxonomy" id="2338368"/>
    <lineage>
        <taxon>Bacteria</taxon>
        <taxon>Pseudomonadati</taxon>
        <taxon>Pseudomonadota</taxon>
        <taxon>Gammaproteobacteria</taxon>
        <taxon>Oceanospirillales</taxon>
        <taxon>Alcanivoracaceae</taxon>
        <taxon>Alcanivorax</taxon>
    </lineage>
</organism>
<reference evidence="9 10" key="1">
    <citation type="submission" date="2018-09" db="EMBL/GenBank/DDBJ databases">
        <title>Alcanivorax profundi sp. nov., isolated from 1000 m-depth seawater of the Mariana Trench.</title>
        <authorList>
            <person name="Liu J."/>
        </authorList>
    </citation>
    <scope>NUCLEOTIDE SEQUENCE [LARGE SCALE GENOMIC DNA]</scope>
    <source>
        <strain evidence="9 10">MTEO17</strain>
    </source>
</reference>
<feature type="modified residue" description="4-aspartylphosphate" evidence="5">
    <location>
        <position position="759"/>
    </location>
</feature>
<proteinExistence type="predicted"/>
<dbReference type="Gene3D" id="1.10.287.130">
    <property type="match status" value="1"/>
</dbReference>
<keyword evidence="3 5" id="KW-0597">Phosphoprotein</keyword>
<name>A0A418Y260_9GAMM</name>
<evidence type="ECO:0000313" key="10">
    <source>
        <dbReference type="Proteomes" id="UP000283734"/>
    </source>
</evidence>
<evidence type="ECO:0000256" key="1">
    <source>
        <dbReference type="ARBA" id="ARBA00000085"/>
    </source>
</evidence>
<dbReference type="SUPFAM" id="SSF47384">
    <property type="entry name" value="Homodimeric domain of signal transducing histidine kinase"/>
    <property type="match status" value="1"/>
</dbReference>
<evidence type="ECO:0000313" key="9">
    <source>
        <dbReference type="EMBL" id="RJG19621.1"/>
    </source>
</evidence>
<evidence type="ECO:0000259" key="8">
    <source>
        <dbReference type="PROSITE" id="PS50110"/>
    </source>
</evidence>
<sequence>MLVALISVPFVIAVFMLVQQRLLVLKTHSMASDDLSLFQEGLVALDPLSDMRDLAAVTIHTQHQEVLSRYNLSQARAESRLQAFLRHARSRDVSGLNEQAELLGDAWQTLTVKTGIPLEDVVGPYDNVNQVNERLSNALSTLLFVSELSNSQGLGPNEILSLPLGSFRVARENIGLIRALALYVSFRGGYLGDNDARRLENAWQQLRDQITIIDSEVKALVARTGAVRLQQQWHLIQSQVENYLGWVEEAMILAPRVELEWEDAYDRGHRTMQSLSGLSEMLLQLADRLNQANLDQQLRRNTLQIAAALLLYAMLLGLALMLYRYNSRAIRARAENRAKDQFLARMSHEIRTPLNGVIGLAELLRETDPSPRQQEYIGLIDTAGRTLNTLLNDVLDYSKIEAGKLELVAESFDLPSLLVECAEMFNLQASDNDTIVLLDVDDRCPSVVQGDAIRLRQVLINLLGNAVKFTRRGRVVLTLACRQSATEAPLLTFAVTDTGIGLSQEEQSRLFQRFSQASPDTARHYGGTGLGLSISRELVSLMGGEINVKSAPGQGSRFSFSIQLPVEQEAVPLAHSAAPSAWLWDVQGNLNSWLDNDPRFAAVQSLEGLFRSTSTMPAAVLLINGLPPEATLTEQLTRASEQCPGIQVVLLVGMRHEKPRGLPASVTLLRRSVLTTHELLMLFSGVSMSIPPVLTRRQVPDHAAELRVLVAEDNPVNQMVTQGYLERLGVRHIQVSADGALALDAYRAALGEFDLVLMDLDMPVMDGFQCARQIRDLERQEDWSPCLILALSAHAVAEQAGAIRDAGMSGQLIKPLSLSALQRALSEFLGMAP</sequence>
<dbReference type="Pfam" id="PF00072">
    <property type="entry name" value="Response_reg"/>
    <property type="match status" value="1"/>
</dbReference>
<dbReference type="SMART" id="SM00387">
    <property type="entry name" value="HATPase_c"/>
    <property type="match status" value="1"/>
</dbReference>
<dbReference type="EMBL" id="QYYA01000001">
    <property type="protein sequence ID" value="RJG19621.1"/>
    <property type="molecule type" value="Genomic_DNA"/>
</dbReference>
<evidence type="ECO:0000259" key="7">
    <source>
        <dbReference type="PROSITE" id="PS50109"/>
    </source>
</evidence>
<dbReference type="AlphaFoldDB" id="A0A418Y260"/>
<dbReference type="PANTHER" id="PTHR45339:SF1">
    <property type="entry name" value="HYBRID SIGNAL TRANSDUCTION HISTIDINE KINASE J"/>
    <property type="match status" value="1"/>
</dbReference>
<dbReference type="SUPFAM" id="SSF55874">
    <property type="entry name" value="ATPase domain of HSP90 chaperone/DNA topoisomerase II/histidine kinase"/>
    <property type="match status" value="1"/>
</dbReference>
<dbReference type="InterPro" id="IPR036890">
    <property type="entry name" value="HATPase_C_sf"/>
</dbReference>
<dbReference type="PROSITE" id="PS50110">
    <property type="entry name" value="RESPONSE_REGULATORY"/>
    <property type="match status" value="1"/>
</dbReference>
<dbReference type="Proteomes" id="UP000283734">
    <property type="component" value="Unassembled WGS sequence"/>
</dbReference>
<dbReference type="FunFam" id="3.30.565.10:FF:000010">
    <property type="entry name" value="Sensor histidine kinase RcsC"/>
    <property type="match status" value="1"/>
</dbReference>
<dbReference type="GO" id="GO:0000155">
    <property type="term" value="F:phosphorelay sensor kinase activity"/>
    <property type="evidence" value="ECO:0007669"/>
    <property type="project" value="InterPro"/>
</dbReference>
<dbReference type="PROSITE" id="PS50109">
    <property type="entry name" value="HIS_KIN"/>
    <property type="match status" value="1"/>
</dbReference>
<dbReference type="InterPro" id="IPR005467">
    <property type="entry name" value="His_kinase_dom"/>
</dbReference>
<dbReference type="Gene3D" id="3.30.565.10">
    <property type="entry name" value="Histidine kinase-like ATPase, C-terminal domain"/>
    <property type="match status" value="1"/>
</dbReference>
<dbReference type="SMART" id="SM00448">
    <property type="entry name" value="REC"/>
    <property type="match status" value="1"/>
</dbReference>